<dbReference type="AlphaFoldDB" id="A0A1C6SLG6"/>
<dbReference type="PRINTS" id="PR00111">
    <property type="entry name" value="ABHYDROLASE"/>
</dbReference>
<dbReference type="SUPFAM" id="SSF53474">
    <property type="entry name" value="alpha/beta-Hydrolases"/>
    <property type="match status" value="1"/>
</dbReference>
<reference evidence="3" key="1">
    <citation type="submission" date="2016-06" db="EMBL/GenBank/DDBJ databases">
        <authorList>
            <person name="Varghese N."/>
            <person name="Submissions Spin"/>
        </authorList>
    </citation>
    <scope>NUCLEOTIDE SEQUENCE [LARGE SCALE GENOMIC DNA]</scope>
    <source>
        <strain evidence="3">DSM 45431</strain>
    </source>
</reference>
<dbReference type="Proteomes" id="UP000199413">
    <property type="component" value="Unassembled WGS sequence"/>
</dbReference>
<dbReference type="InterPro" id="IPR050266">
    <property type="entry name" value="AB_hydrolase_sf"/>
</dbReference>
<evidence type="ECO:0000259" key="1">
    <source>
        <dbReference type="Pfam" id="PF00561"/>
    </source>
</evidence>
<dbReference type="EMBL" id="FMHV01000002">
    <property type="protein sequence ID" value="SCL30386.1"/>
    <property type="molecule type" value="Genomic_DNA"/>
</dbReference>
<evidence type="ECO:0000313" key="2">
    <source>
        <dbReference type="EMBL" id="SCL30386.1"/>
    </source>
</evidence>
<organism evidence="2 3">
    <name type="scientific">Micromonospora rhizosphaerae</name>
    <dbReference type="NCBI Taxonomy" id="568872"/>
    <lineage>
        <taxon>Bacteria</taxon>
        <taxon>Bacillati</taxon>
        <taxon>Actinomycetota</taxon>
        <taxon>Actinomycetes</taxon>
        <taxon>Micromonosporales</taxon>
        <taxon>Micromonosporaceae</taxon>
        <taxon>Micromonospora</taxon>
    </lineage>
</organism>
<dbReference type="STRING" id="568872.GA0070624_4062"/>
<dbReference type="Pfam" id="PF00561">
    <property type="entry name" value="Abhydrolase_1"/>
    <property type="match status" value="1"/>
</dbReference>
<gene>
    <name evidence="2" type="ORF">GA0070624_4062</name>
</gene>
<keyword evidence="3" id="KW-1185">Reference proteome</keyword>
<evidence type="ECO:0000313" key="3">
    <source>
        <dbReference type="Proteomes" id="UP000199413"/>
    </source>
</evidence>
<accession>A0A1C6SLG6</accession>
<dbReference type="InterPro" id="IPR000073">
    <property type="entry name" value="AB_hydrolase_1"/>
</dbReference>
<dbReference type="GO" id="GO:0003824">
    <property type="term" value="F:catalytic activity"/>
    <property type="evidence" value="ECO:0007669"/>
    <property type="project" value="UniProtKB-ARBA"/>
</dbReference>
<sequence>MPSARVNGTDLYYEDTQGPGEPVVFLHGFLFDGRQYEAQVASLRDRYRCITLDFRGQGRSTASRGGYQIEQHMADVLALIRRLDIAPVHLVGLSMGGFVALRIAAREPGLLRSLTLLNTSAAAHARSKFPKQLLLAGVARVAGVSLPLLRSGIEGEMYGAAFRKDPARGAERGVWRQRWERADRSSLVKTLLGFMIRPDVRDELGNIAVPTLVIAGGADASLPPTFSREIHSLVAGSRLVELPGVGHSSPVEDPDGVTKALERFLDDIRADRP</sequence>
<feature type="domain" description="AB hydrolase-1" evidence="1">
    <location>
        <begin position="22"/>
        <end position="254"/>
    </location>
</feature>
<dbReference type="InterPro" id="IPR029058">
    <property type="entry name" value="AB_hydrolase_fold"/>
</dbReference>
<dbReference type="PANTHER" id="PTHR43798">
    <property type="entry name" value="MONOACYLGLYCEROL LIPASE"/>
    <property type="match status" value="1"/>
</dbReference>
<dbReference type="Gene3D" id="3.40.50.1820">
    <property type="entry name" value="alpha/beta hydrolase"/>
    <property type="match status" value="1"/>
</dbReference>
<proteinExistence type="predicted"/>
<name>A0A1C6SLG6_9ACTN</name>
<dbReference type="RefSeq" id="WP_218105219.1">
    <property type="nucleotide sequence ID" value="NZ_FMHV01000002.1"/>
</dbReference>
<protein>
    <submittedName>
        <fullName evidence="2">Pimeloyl-ACP methyl ester carboxylesterase</fullName>
    </submittedName>
</protein>